<dbReference type="EMBL" id="WUXR01000004">
    <property type="protein sequence ID" value="MBM4565870.1"/>
    <property type="molecule type" value="Genomic_DNA"/>
</dbReference>
<evidence type="ECO:0000313" key="2">
    <source>
        <dbReference type="EMBL" id="MBM4714910.1"/>
    </source>
</evidence>
<evidence type="ECO:0000313" key="6">
    <source>
        <dbReference type="Proteomes" id="UP000603463"/>
    </source>
</evidence>
<dbReference type="Proteomes" id="UP000605618">
    <property type="component" value="Unassembled WGS sequence"/>
</dbReference>
<dbReference type="AlphaFoldDB" id="A0A9Q2SZD5"/>
<reference evidence="4" key="2">
    <citation type="journal article" date="2020" name="Environ. Microbiol.">
        <title>The novel and transferable erm(51) gene confers Macrolides, Lincosamides, and Streptogramins B (MLSB) resistance to clonal Rhodococcus equi in the environment.</title>
        <authorList>
            <person name="Huber L."/>
            <person name="Giguere S."/>
            <person name="Slovis N.M."/>
            <person name="Alvarez-Narvaez S."/>
            <person name="Hart K.A."/>
            <person name="Greiter M."/>
            <person name="Morris E.R.A."/>
            <person name="Cohen N.D."/>
        </authorList>
    </citation>
    <scope>NUCLEOTIDE SEQUENCE</scope>
    <source>
        <strain evidence="4">Lh_116_1</strain>
        <strain evidence="3">Lh_141_1</strain>
        <strain evidence="5">Lh_16_1</strain>
    </source>
</reference>
<dbReference type="Proteomes" id="UP000608063">
    <property type="component" value="Unassembled WGS sequence"/>
</dbReference>
<evidence type="ECO:0000313" key="1">
    <source>
        <dbReference type="EMBL" id="MBM4565870.1"/>
    </source>
</evidence>
<reference evidence="1" key="1">
    <citation type="submission" date="2019-11" db="EMBL/GenBank/DDBJ databases">
        <title>Spread of Macrolides and rifampicin resistant Rhodococcus equi in clinical isolates in the USA.</title>
        <authorList>
            <person name="Alvarez-Narvaez S."/>
            <person name="Huber L."/>
            <person name="Cohen N.D."/>
            <person name="Slovis N."/>
            <person name="Greiter M."/>
            <person name="Giguere S."/>
            <person name="Hart K."/>
        </authorList>
    </citation>
    <scope>NUCLEOTIDE SEQUENCE</scope>
    <source>
        <strain evidence="1">Lh_17</strain>
        <strain evidence="2">Lh_5</strain>
    </source>
</reference>
<proteinExistence type="predicted"/>
<accession>A0A9Q2SZD5</accession>
<sequence length="211" mass="23682">MLPMTVDTDLPALAESTARIVALAHAAHRRHLRHRGRGPILIGIDGPSGGGKSTLAARVAAALDDAPTVRMDDLYPGWDGLAAAVPRLVRQVLSPARHGRIPRYRRYDWHRGEYVEWRAVRRHRYLVVEGAGSTCGVAREYFAVRVFVDAHPDDRMRRALERDGEMFRPHWDRWARQESALFGPDRTRRAAHVTVSTSSAHTGTEIRTQAS</sequence>
<dbReference type="Proteomes" id="UP000603463">
    <property type="component" value="Unassembled WGS sequence"/>
</dbReference>
<dbReference type="EMBL" id="WUYZ01000005">
    <property type="protein sequence ID" value="NKS27701.1"/>
    <property type="molecule type" value="Genomic_DNA"/>
</dbReference>
<organism evidence="4 6">
    <name type="scientific">Rhodococcus hoagii</name>
    <name type="common">Corynebacterium equii</name>
    <dbReference type="NCBI Taxonomy" id="43767"/>
    <lineage>
        <taxon>Bacteria</taxon>
        <taxon>Bacillati</taxon>
        <taxon>Actinomycetota</taxon>
        <taxon>Actinomycetes</taxon>
        <taxon>Mycobacteriales</taxon>
        <taxon>Nocardiaceae</taxon>
        <taxon>Prescottella</taxon>
    </lineage>
</organism>
<dbReference type="Proteomes" id="UP000808906">
    <property type="component" value="Unassembled WGS sequence"/>
</dbReference>
<dbReference type="InterPro" id="IPR027417">
    <property type="entry name" value="P-loop_NTPase"/>
</dbReference>
<dbReference type="EMBL" id="WUYC01000001">
    <property type="protein sequence ID" value="MBM4714910.1"/>
    <property type="molecule type" value="Genomic_DNA"/>
</dbReference>
<dbReference type="Gene3D" id="3.40.50.300">
    <property type="entry name" value="P-loop containing nucleotide triphosphate hydrolases"/>
    <property type="match status" value="1"/>
</dbReference>
<dbReference type="Proteomes" id="UP000706122">
    <property type="component" value="Unassembled WGS sequence"/>
</dbReference>
<protein>
    <recommendedName>
        <fullName evidence="7">(d)CMP kinase</fullName>
    </recommendedName>
</protein>
<dbReference type="EMBL" id="WVBC01000034">
    <property type="protein sequence ID" value="NKT80358.1"/>
    <property type="molecule type" value="Genomic_DNA"/>
</dbReference>
<evidence type="ECO:0000313" key="5">
    <source>
        <dbReference type="EMBL" id="NKW41109.1"/>
    </source>
</evidence>
<name>A0A9Q2SZD5_RHOHA</name>
<evidence type="ECO:0008006" key="7">
    <source>
        <dbReference type="Google" id="ProtNLM"/>
    </source>
</evidence>
<evidence type="ECO:0000313" key="3">
    <source>
        <dbReference type="EMBL" id="NKS27701.1"/>
    </source>
</evidence>
<comment type="caution">
    <text evidence="4">The sequence shown here is derived from an EMBL/GenBank/DDBJ whole genome shotgun (WGS) entry which is preliminary data.</text>
</comment>
<dbReference type="EMBL" id="WVDC01000001">
    <property type="protein sequence ID" value="NKW41109.1"/>
    <property type="molecule type" value="Genomic_DNA"/>
</dbReference>
<gene>
    <name evidence="1" type="ORF">GS441_10615</name>
    <name evidence="3" type="ORF">GS505_18160</name>
    <name evidence="2" type="ORF">GS551_11975</name>
    <name evidence="4" type="ORF">GS882_19975</name>
    <name evidence="5" type="ORF">GS947_05620</name>
</gene>
<evidence type="ECO:0000313" key="4">
    <source>
        <dbReference type="EMBL" id="NKT80358.1"/>
    </source>
</evidence>
<dbReference type="SUPFAM" id="SSF52540">
    <property type="entry name" value="P-loop containing nucleoside triphosphate hydrolases"/>
    <property type="match status" value="1"/>
</dbReference>